<evidence type="ECO:0000313" key="2">
    <source>
        <dbReference type="Proteomes" id="UP000663193"/>
    </source>
</evidence>
<protein>
    <submittedName>
        <fullName evidence="1">Uncharacterized protein</fullName>
    </submittedName>
</protein>
<organism evidence="1 2">
    <name type="scientific">Phaeosphaeria nodorum (strain SN15 / ATCC MYA-4574 / FGSC 10173)</name>
    <name type="common">Glume blotch fungus</name>
    <name type="synonym">Parastagonospora nodorum</name>
    <dbReference type="NCBI Taxonomy" id="321614"/>
    <lineage>
        <taxon>Eukaryota</taxon>
        <taxon>Fungi</taxon>
        <taxon>Dikarya</taxon>
        <taxon>Ascomycota</taxon>
        <taxon>Pezizomycotina</taxon>
        <taxon>Dothideomycetes</taxon>
        <taxon>Pleosporomycetidae</taxon>
        <taxon>Pleosporales</taxon>
        <taxon>Pleosporineae</taxon>
        <taxon>Phaeosphaeriaceae</taxon>
        <taxon>Parastagonospora</taxon>
    </lineage>
</organism>
<name>A0A7U2FDX6_PHANO</name>
<dbReference type="Proteomes" id="UP000663193">
    <property type="component" value="Chromosome 15"/>
</dbReference>
<proteinExistence type="predicted"/>
<accession>A0A7U2FDX6</accession>
<evidence type="ECO:0000313" key="1">
    <source>
        <dbReference type="EMBL" id="QRD03482.1"/>
    </source>
</evidence>
<reference evidence="2" key="1">
    <citation type="journal article" date="2021" name="BMC Genomics">
        <title>Chromosome-level genome assembly and manually-curated proteome of model necrotroph Parastagonospora nodorum Sn15 reveals a genome-wide trove of candidate effector homologs, and redundancy of virulence-related functions within an accessory chromosome.</title>
        <authorList>
            <person name="Bertazzoni S."/>
            <person name="Jones D.A.B."/>
            <person name="Phan H.T."/>
            <person name="Tan K.-C."/>
            <person name="Hane J.K."/>
        </authorList>
    </citation>
    <scope>NUCLEOTIDE SEQUENCE [LARGE SCALE GENOMIC DNA]</scope>
    <source>
        <strain evidence="2">SN15 / ATCC MYA-4574 / FGSC 10173)</strain>
    </source>
</reference>
<gene>
    <name evidence="1" type="ORF">JI435_442020</name>
</gene>
<dbReference type="AlphaFoldDB" id="A0A7U2FDX6"/>
<dbReference type="EMBL" id="CP069037">
    <property type="protein sequence ID" value="QRD03482.1"/>
    <property type="molecule type" value="Genomic_DNA"/>
</dbReference>
<sequence length="152" mass="17076">MRFLTGRCRTPTELGTEAELPAHWNKPDPLVLRQFKVGVRTRILALLAFRTPSGPSPSESDQHGAASAELWTEHLTYYCRPLYPATKTEGFADGADDRPLTHLKHSIAAEQIRTVPCLCGAVLTVCSLQQYRRRPQWLVKGIMRHRGDISVL</sequence>
<keyword evidence="2" id="KW-1185">Reference proteome</keyword>
<dbReference type="VEuPathDB" id="FungiDB:JI435_442020"/>